<evidence type="ECO:0008006" key="7">
    <source>
        <dbReference type="Google" id="ProtNLM"/>
    </source>
</evidence>
<dbReference type="AlphaFoldDB" id="A0A0C2WY36"/>
<dbReference type="Pfam" id="PF01709">
    <property type="entry name" value="Transcrip_reg"/>
    <property type="match status" value="1"/>
</dbReference>
<dbReference type="HOGENOM" id="CLU_062974_1_0_1"/>
<proteinExistence type="inferred from homology"/>
<dbReference type="STRING" id="933852.A0A0C2WY36"/>
<dbReference type="Proteomes" id="UP000054097">
    <property type="component" value="Unassembled WGS sequence"/>
</dbReference>
<dbReference type="InterPro" id="IPR026564">
    <property type="entry name" value="Transcrip_reg_TACO1-like_dom3"/>
</dbReference>
<dbReference type="Gene3D" id="1.10.10.200">
    <property type="match status" value="1"/>
</dbReference>
<dbReference type="Pfam" id="PF20772">
    <property type="entry name" value="TACO1_YebC_N"/>
    <property type="match status" value="1"/>
</dbReference>
<feature type="domain" description="TACO1/YebC-like second and third" evidence="3">
    <location>
        <begin position="144"/>
        <end position="326"/>
    </location>
</feature>
<organism evidence="5 6">
    <name type="scientific">Serendipita vermifera MAFF 305830</name>
    <dbReference type="NCBI Taxonomy" id="933852"/>
    <lineage>
        <taxon>Eukaryota</taxon>
        <taxon>Fungi</taxon>
        <taxon>Dikarya</taxon>
        <taxon>Basidiomycota</taxon>
        <taxon>Agaricomycotina</taxon>
        <taxon>Agaricomycetes</taxon>
        <taxon>Sebacinales</taxon>
        <taxon>Serendipitaceae</taxon>
        <taxon>Serendipita</taxon>
    </lineage>
</organism>
<keyword evidence="6" id="KW-1185">Reference proteome</keyword>
<comment type="similarity">
    <text evidence="2">Belongs to the TACO1 family.</text>
</comment>
<dbReference type="Gene3D" id="3.30.70.980">
    <property type="match status" value="2"/>
</dbReference>
<dbReference type="InterPro" id="IPR048300">
    <property type="entry name" value="TACO1_YebC-like_2nd/3rd_dom"/>
</dbReference>
<name>A0A0C2WY36_SERVB</name>
<gene>
    <name evidence="5" type="ORF">M408DRAFT_333006</name>
</gene>
<dbReference type="InterPro" id="IPR049083">
    <property type="entry name" value="TACO1_YebC_N"/>
</dbReference>
<evidence type="ECO:0000313" key="5">
    <source>
        <dbReference type="EMBL" id="KIM22227.1"/>
    </source>
</evidence>
<comment type="subcellular location">
    <subcellularLocation>
        <location evidence="1">Mitochondrion</location>
    </subcellularLocation>
</comment>
<dbReference type="InterPro" id="IPR029072">
    <property type="entry name" value="YebC-like"/>
</dbReference>
<evidence type="ECO:0000259" key="4">
    <source>
        <dbReference type="Pfam" id="PF20772"/>
    </source>
</evidence>
<evidence type="ECO:0000313" key="6">
    <source>
        <dbReference type="Proteomes" id="UP000054097"/>
    </source>
</evidence>
<dbReference type="SUPFAM" id="SSF75625">
    <property type="entry name" value="YebC-like"/>
    <property type="match status" value="1"/>
</dbReference>
<evidence type="ECO:0000256" key="2">
    <source>
        <dbReference type="ARBA" id="ARBA00008724"/>
    </source>
</evidence>
<evidence type="ECO:0000259" key="3">
    <source>
        <dbReference type="Pfam" id="PF01709"/>
    </source>
</evidence>
<dbReference type="FunFam" id="1.10.10.200:FF:000002">
    <property type="entry name" value="Probable transcriptional regulatory protein CLM62_37755"/>
    <property type="match status" value="1"/>
</dbReference>
<dbReference type="EMBL" id="KN824360">
    <property type="protein sequence ID" value="KIM22227.1"/>
    <property type="molecule type" value="Genomic_DNA"/>
</dbReference>
<feature type="domain" description="TACO1/YebC-like N-terminal" evidence="4">
    <location>
        <begin position="65"/>
        <end position="136"/>
    </location>
</feature>
<dbReference type="InterPro" id="IPR017856">
    <property type="entry name" value="Integrase-like_N"/>
</dbReference>
<reference evidence="5 6" key="1">
    <citation type="submission" date="2014-04" db="EMBL/GenBank/DDBJ databases">
        <authorList>
            <consortium name="DOE Joint Genome Institute"/>
            <person name="Kuo A."/>
            <person name="Zuccaro A."/>
            <person name="Kohler A."/>
            <person name="Nagy L.G."/>
            <person name="Floudas D."/>
            <person name="Copeland A."/>
            <person name="Barry K.W."/>
            <person name="Cichocki N."/>
            <person name="Veneault-Fourrey C."/>
            <person name="LaButti K."/>
            <person name="Lindquist E.A."/>
            <person name="Lipzen A."/>
            <person name="Lundell T."/>
            <person name="Morin E."/>
            <person name="Murat C."/>
            <person name="Sun H."/>
            <person name="Tunlid A."/>
            <person name="Henrissat B."/>
            <person name="Grigoriev I.V."/>
            <person name="Hibbett D.S."/>
            <person name="Martin F."/>
            <person name="Nordberg H.P."/>
            <person name="Cantor M.N."/>
            <person name="Hua S.X."/>
        </authorList>
    </citation>
    <scope>NUCLEOTIDE SEQUENCE [LARGE SCALE GENOMIC DNA]</scope>
    <source>
        <strain evidence="5 6">MAFF 305830</strain>
    </source>
</reference>
<sequence length="328" mass="35712">MLRYNISALTRIKSTARGSPPYSTGYSFCSNRTSVKIPHKCLVNPEIRVNARFISNSAATYSGHNKWSKIRHNKAIQDSKRSGMYIRLAKDIGIAVQTGGSANPEVNPALALAIKKAKAGGLPKVNLERALAKAASGGSETGGQSILYELMTADKVALLVQCVTDNPARSKQGLNKILKDRNVRFTPTSYLFSKKAIIRVLLPSTSFEAEMEKLMDAAIELGAEDIVNIDEEGEMEEGTPVPKEDPNQGVEVEVIAPPDLLNLIATTLSQPPHSYKLSESELQWRPNDPDVARADAEALSDEGKEDLAKLVNDLEEYSECVGVWSSID</sequence>
<protein>
    <recommendedName>
        <fullName evidence="7">Transcriptional regulatory protein</fullName>
    </recommendedName>
</protein>
<dbReference type="PANTHER" id="PTHR12532:SF0">
    <property type="entry name" value="TRANSLATIONAL ACTIVATOR OF CYTOCHROME C OXIDASE 1"/>
    <property type="match status" value="1"/>
</dbReference>
<evidence type="ECO:0000256" key="1">
    <source>
        <dbReference type="ARBA" id="ARBA00004173"/>
    </source>
</evidence>
<accession>A0A0C2WY36</accession>
<dbReference type="OrthoDB" id="2017544at2759"/>
<reference evidence="6" key="2">
    <citation type="submission" date="2015-01" db="EMBL/GenBank/DDBJ databases">
        <title>Evolutionary Origins and Diversification of the Mycorrhizal Mutualists.</title>
        <authorList>
            <consortium name="DOE Joint Genome Institute"/>
            <consortium name="Mycorrhizal Genomics Consortium"/>
            <person name="Kohler A."/>
            <person name="Kuo A."/>
            <person name="Nagy L.G."/>
            <person name="Floudas D."/>
            <person name="Copeland A."/>
            <person name="Barry K.W."/>
            <person name="Cichocki N."/>
            <person name="Veneault-Fourrey C."/>
            <person name="LaButti K."/>
            <person name="Lindquist E.A."/>
            <person name="Lipzen A."/>
            <person name="Lundell T."/>
            <person name="Morin E."/>
            <person name="Murat C."/>
            <person name="Riley R."/>
            <person name="Ohm R."/>
            <person name="Sun H."/>
            <person name="Tunlid A."/>
            <person name="Henrissat B."/>
            <person name="Grigoriev I.V."/>
            <person name="Hibbett D.S."/>
            <person name="Martin F."/>
        </authorList>
    </citation>
    <scope>NUCLEOTIDE SEQUENCE [LARGE SCALE GENOMIC DNA]</scope>
    <source>
        <strain evidence="6">MAFF 305830</strain>
    </source>
</reference>
<dbReference type="InterPro" id="IPR002876">
    <property type="entry name" value="Transcrip_reg_TACO1-like"/>
</dbReference>
<dbReference type="PANTHER" id="PTHR12532">
    <property type="entry name" value="TRANSLATIONAL ACTIVATOR OF CYTOCHROME C OXIDASE 1"/>
    <property type="match status" value="1"/>
</dbReference>
<dbReference type="GO" id="GO:0005739">
    <property type="term" value="C:mitochondrion"/>
    <property type="evidence" value="ECO:0007669"/>
    <property type="project" value="UniProtKB-SubCell"/>
</dbReference>